<evidence type="ECO:0000313" key="4">
    <source>
        <dbReference type="Proteomes" id="UP000309984"/>
    </source>
</evidence>
<name>A0A7I7ZSB1_9MYCO</name>
<keyword evidence="2" id="KW-0732">Signal</keyword>
<evidence type="ECO:0000256" key="2">
    <source>
        <dbReference type="SAM" id="SignalP"/>
    </source>
</evidence>
<evidence type="ECO:0000256" key="1">
    <source>
        <dbReference type="SAM" id="MobiDB-lite"/>
    </source>
</evidence>
<feature type="signal peptide" evidence="2">
    <location>
        <begin position="1"/>
        <end position="22"/>
    </location>
</feature>
<dbReference type="EMBL" id="POTM01000010">
    <property type="protein sequence ID" value="TLH74328.1"/>
    <property type="molecule type" value="Genomic_DNA"/>
</dbReference>
<gene>
    <name evidence="3" type="ORF">C1S79_02355</name>
</gene>
<feature type="chain" id="PRO_5043758750" evidence="2">
    <location>
        <begin position="23"/>
        <end position="163"/>
    </location>
</feature>
<dbReference type="AlphaFoldDB" id="A0A7I7ZSB1"/>
<comment type="caution">
    <text evidence="3">The sequence shown here is derived from an EMBL/GenBank/DDBJ whole genome shotgun (WGS) entry which is preliminary data.</text>
</comment>
<evidence type="ECO:0000313" key="3">
    <source>
        <dbReference type="EMBL" id="TLH74328.1"/>
    </source>
</evidence>
<keyword evidence="4" id="KW-1185">Reference proteome</keyword>
<sequence length="163" mass="16998">MIRTTVMMAAVALATAMAPLCAADPVAPQQDQPCPPTADEATTMPTTPAPTAGANTPLQCHQGRWQAVALPAEPSDRWWSTGPVIALRGQGMRNPNLLSGKWSGTPLSPGNRCHVEQRAVISAGVVSAPAAIDGAPDQTLHFDVAPTASSVEFSGYCLWTLLD</sequence>
<reference evidence="3 4" key="1">
    <citation type="submission" date="2018-01" db="EMBL/GenBank/DDBJ databases">
        <title>Comparative genomics of Mycobacterium mucogenicum and Mycobacterium neoaurum clade members emphasizing tRNA and non-coding RNA.</title>
        <authorList>
            <person name="Behra P.R.K."/>
            <person name="Pettersson B.M.F."/>
            <person name="Das S."/>
            <person name="Dasgupta S."/>
            <person name="Kirsebom L.A."/>
        </authorList>
    </citation>
    <scope>NUCLEOTIDE SEQUENCE [LARGE SCALE GENOMIC DNA]</scope>
    <source>
        <strain evidence="3 4">DSM 45104</strain>
    </source>
</reference>
<proteinExistence type="predicted"/>
<feature type="compositionally biased region" description="Low complexity" evidence="1">
    <location>
        <begin position="37"/>
        <end position="54"/>
    </location>
</feature>
<accession>A0A7I7ZSB1</accession>
<organism evidence="3 4">
    <name type="scientific">Mycolicibacterium phocaicum</name>
    <dbReference type="NCBI Taxonomy" id="319706"/>
    <lineage>
        <taxon>Bacteria</taxon>
        <taxon>Bacillati</taxon>
        <taxon>Actinomycetota</taxon>
        <taxon>Actinomycetes</taxon>
        <taxon>Mycobacteriales</taxon>
        <taxon>Mycobacteriaceae</taxon>
        <taxon>Mycolicibacterium</taxon>
    </lineage>
</organism>
<feature type="region of interest" description="Disordered" evidence="1">
    <location>
        <begin position="26"/>
        <end position="54"/>
    </location>
</feature>
<protein>
    <submittedName>
        <fullName evidence="3">Uncharacterized protein</fullName>
    </submittedName>
</protein>
<dbReference type="RefSeq" id="WP_138247813.1">
    <property type="nucleotide sequence ID" value="NZ_AP022616.1"/>
</dbReference>
<dbReference type="Proteomes" id="UP000309984">
    <property type="component" value="Unassembled WGS sequence"/>
</dbReference>